<dbReference type="InterPro" id="IPR041118">
    <property type="entry name" value="Rx_N"/>
</dbReference>
<gene>
    <name evidence="8" type="primary">LOC113463296</name>
</gene>
<protein>
    <submittedName>
        <fullName evidence="8">Disease resistance protein RGA2-like</fullName>
    </submittedName>
</protein>
<dbReference type="KEGG" id="pda:113463296"/>
<comment type="similarity">
    <text evidence="1">Belongs to the disease resistance NB-LRR family.</text>
</comment>
<evidence type="ECO:0000256" key="4">
    <source>
        <dbReference type="ARBA" id="ARBA00022741"/>
    </source>
</evidence>
<dbReference type="Gene3D" id="1.20.5.4130">
    <property type="match status" value="1"/>
</dbReference>
<dbReference type="AlphaFoldDB" id="A0A8B8J954"/>
<evidence type="ECO:0000256" key="3">
    <source>
        <dbReference type="ARBA" id="ARBA00022737"/>
    </source>
</evidence>
<dbReference type="OrthoDB" id="767398at2759"/>
<keyword evidence="2" id="KW-0433">Leucine-rich repeat</keyword>
<keyword evidence="4" id="KW-0547">Nucleotide-binding</keyword>
<keyword evidence="5" id="KW-0611">Plant defense</keyword>
<dbReference type="Pfam" id="PF18052">
    <property type="entry name" value="Rx_N"/>
    <property type="match status" value="1"/>
</dbReference>
<evidence type="ECO:0000259" key="6">
    <source>
        <dbReference type="Pfam" id="PF18052"/>
    </source>
</evidence>
<dbReference type="RefSeq" id="XP_026663770.1">
    <property type="nucleotide sequence ID" value="XM_026807969.2"/>
</dbReference>
<keyword evidence="3" id="KW-0677">Repeat</keyword>
<accession>A0A8B8J954</accession>
<evidence type="ECO:0000256" key="1">
    <source>
        <dbReference type="ARBA" id="ARBA00008894"/>
    </source>
</evidence>
<reference evidence="8" key="2">
    <citation type="submission" date="2025-08" db="UniProtKB">
        <authorList>
            <consortium name="RefSeq"/>
        </authorList>
    </citation>
    <scope>IDENTIFICATION</scope>
    <source>
        <tissue evidence="8">Young leaves</tissue>
    </source>
</reference>
<keyword evidence="7" id="KW-1185">Reference proteome</keyword>
<dbReference type="GO" id="GO:0000166">
    <property type="term" value="F:nucleotide binding"/>
    <property type="evidence" value="ECO:0007669"/>
    <property type="project" value="UniProtKB-KW"/>
</dbReference>
<dbReference type="Proteomes" id="UP000228380">
    <property type="component" value="Chromosome 1"/>
</dbReference>
<proteinExistence type="inferred from homology"/>
<evidence type="ECO:0000256" key="5">
    <source>
        <dbReference type="ARBA" id="ARBA00022821"/>
    </source>
</evidence>
<sequence length="149" mass="17564">MAMIPDAFVSKLCWMLLTYANGEAVKILGLPNEIKKLHRRLERIHDVLADAEDKRFDNQPINRWLNELRDLMYDVDDIIDECWIEGEKLLSSSSSSPRCVESLLQQARDGCYTTRQLFDIMHHSHPFRERIDDRKMMVFQTSLFHLLGR</sequence>
<evidence type="ECO:0000313" key="7">
    <source>
        <dbReference type="Proteomes" id="UP000228380"/>
    </source>
</evidence>
<dbReference type="GO" id="GO:0006952">
    <property type="term" value="P:defense response"/>
    <property type="evidence" value="ECO:0007669"/>
    <property type="project" value="UniProtKB-KW"/>
</dbReference>
<feature type="domain" description="Disease resistance N-terminal" evidence="6">
    <location>
        <begin position="8"/>
        <end position="96"/>
    </location>
</feature>
<evidence type="ECO:0000256" key="2">
    <source>
        <dbReference type="ARBA" id="ARBA00022614"/>
    </source>
</evidence>
<evidence type="ECO:0000313" key="8">
    <source>
        <dbReference type="RefSeq" id="XP_026663770.1"/>
    </source>
</evidence>
<dbReference type="GeneID" id="113463296"/>
<organism evidence="7 8">
    <name type="scientific">Phoenix dactylifera</name>
    <name type="common">Date palm</name>
    <dbReference type="NCBI Taxonomy" id="42345"/>
    <lineage>
        <taxon>Eukaryota</taxon>
        <taxon>Viridiplantae</taxon>
        <taxon>Streptophyta</taxon>
        <taxon>Embryophyta</taxon>
        <taxon>Tracheophyta</taxon>
        <taxon>Spermatophyta</taxon>
        <taxon>Magnoliopsida</taxon>
        <taxon>Liliopsida</taxon>
        <taxon>Arecaceae</taxon>
        <taxon>Coryphoideae</taxon>
        <taxon>Phoeniceae</taxon>
        <taxon>Phoenix</taxon>
    </lineage>
</organism>
<name>A0A8B8J954_PHODC</name>
<reference evidence="7" key="1">
    <citation type="journal article" date="2019" name="Nat. Commun.">
        <title>Genome-wide association mapping of date palm fruit traits.</title>
        <authorList>
            <person name="Hazzouri K.M."/>
            <person name="Gros-Balthazard M."/>
            <person name="Flowers J.M."/>
            <person name="Copetti D."/>
            <person name="Lemansour A."/>
            <person name="Lebrun M."/>
            <person name="Masmoudi K."/>
            <person name="Ferrand S."/>
            <person name="Dhar M.I."/>
            <person name="Fresquez Z.A."/>
            <person name="Rosas U."/>
            <person name="Zhang J."/>
            <person name="Talag J."/>
            <person name="Lee S."/>
            <person name="Kudrna D."/>
            <person name="Powell R.F."/>
            <person name="Leitch I.J."/>
            <person name="Krueger R.R."/>
            <person name="Wing R.A."/>
            <person name="Amiri K.M.A."/>
            <person name="Purugganan M.D."/>
        </authorList>
    </citation>
    <scope>NUCLEOTIDE SEQUENCE [LARGE SCALE GENOMIC DNA]</scope>
    <source>
        <strain evidence="7">cv. Khalas</strain>
    </source>
</reference>